<proteinExistence type="inferred from homology"/>
<organism evidence="8 9">
    <name type="scientific">Vitis vinifera</name>
    <name type="common">Grape</name>
    <dbReference type="NCBI Taxonomy" id="29760"/>
    <lineage>
        <taxon>Eukaryota</taxon>
        <taxon>Viridiplantae</taxon>
        <taxon>Streptophyta</taxon>
        <taxon>Embryophyta</taxon>
        <taxon>Tracheophyta</taxon>
        <taxon>Spermatophyta</taxon>
        <taxon>Magnoliopsida</taxon>
        <taxon>eudicotyledons</taxon>
        <taxon>Gunneridae</taxon>
        <taxon>Pentapetalae</taxon>
        <taxon>rosids</taxon>
        <taxon>Vitales</taxon>
        <taxon>Vitaceae</taxon>
        <taxon>Viteae</taxon>
        <taxon>Vitis</taxon>
    </lineage>
</organism>
<evidence type="ECO:0000256" key="2">
    <source>
        <dbReference type="ARBA" id="ARBA00022723"/>
    </source>
</evidence>
<dbReference type="PANTHER" id="PTHR45868">
    <property type="entry name" value="HEAVY METAL-ASSOCIATED ISOPRENYLATED PLANT PROTEIN 33-RELATED"/>
    <property type="match status" value="1"/>
</dbReference>
<keyword evidence="3" id="KW-0449">Lipoprotein</keyword>
<dbReference type="Pfam" id="PF00403">
    <property type="entry name" value="HMA"/>
    <property type="match status" value="1"/>
</dbReference>
<protein>
    <submittedName>
        <fullName evidence="8">Heavy metal-associated isoprenylated plant protein 32</fullName>
    </submittedName>
</protein>
<feature type="region of interest" description="Disordered" evidence="6">
    <location>
        <begin position="77"/>
        <end position="145"/>
    </location>
</feature>
<feature type="compositionally biased region" description="Basic and acidic residues" evidence="6">
    <location>
        <begin position="86"/>
        <end position="110"/>
    </location>
</feature>
<gene>
    <name evidence="8" type="primary">HIPP32_3</name>
    <name evidence="8" type="ORF">CK203_014964</name>
</gene>
<dbReference type="PANTHER" id="PTHR45868:SF14">
    <property type="entry name" value="OS08G0205500 PROTEIN"/>
    <property type="match status" value="1"/>
</dbReference>
<feature type="domain" description="HMA" evidence="7">
    <location>
        <begin position="25"/>
        <end position="71"/>
    </location>
</feature>
<dbReference type="GO" id="GO:0046872">
    <property type="term" value="F:metal ion binding"/>
    <property type="evidence" value="ECO:0007669"/>
    <property type="project" value="UniProtKB-KW"/>
</dbReference>
<keyword evidence="4" id="KW-0636">Prenylation</keyword>
<accession>A0A438JCZ9</accession>
<dbReference type="AlphaFoldDB" id="A0A438JCZ9"/>
<comment type="similarity">
    <text evidence="5">Belongs to the HIPP family.</text>
</comment>
<evidence type="ECO:0000259" key="7">
    <source>
        <dbReference type="Pfam" id="PF00403"/>
    </source>
</evidence>
<feature type="compositionally biased region" description="Basic and acidic residues" evidence="6">
    <location>
        <begin position="119"/>
        <end position="145"/>
    </location>
</feature>
<sequence length="145" mass="15776">MAKEVDLKLHCFIPEGRIEVTVNCCDGCKRKVKKVLQSVLKTEIDPLQPKVTVVGNVDPKILIKKLQRCGKQAEIWSSGNQNAGKQNKETDTALAKEKEKSKSGCEEAKCSDSSATANEKSKESSKGGDGGENKDSKKEQGVQQL</sequence>
<evidence type="ECO:0000256" key="1">
    <source>
        <dbReference type="ARBA" id="ARBA00022481"/>
    </source>
</evidence>
<dbReference type="InterPro" id="IPR006121">
    <property type="entry name" value="HMA_dom"/>
</dbReference>
<evidence type="ECO:0000313" key="8">
    <source>
        <dbReference type="EMBL" id="RVX06832.1"/>
    </source>
</evidence>
<evidence type="ECO:0000313" key="9">
    <source>
        <dbReference type="Proteomes" id="UP000288805"/>
    </source>
</evidence>
<dbReference type="InterPro" id="IPR036163">
    <property type="entry name" value="HMA_dom_sf"/>
</dbReference>
<keyword evidence="2" id="KW-0479">Metal-binding</keyword>
<dbReference type="CDD" id="cd00371">
    <property type="entry name" value="HMA"/>
    <property type="match status" value="1"/>
</dbReference>
<evidence type="ECO:0000256" key="6">
    <source>
        <dbReference type="SAM" id="MobiDB-lite"/>
    </source>
</evidence>
<reference evidence="8 9" key="1">
    <citation type="journal article" date="2018" name="PLoS Genet.">
        <title>Population sequencing reveals clonal diversity and ancestral inbreeding in the grapevine cultivar Chardonnay.</title>
        <authorList>
            <person name="Roach M.J."/>
            <person name="Johnson D.L."/>
            <person name="Bohlmann J."/>
            <person name="van Vuuren H.J."/>
            <person name="Jones S.J."/>
            <person name="Pretorius I.S."/>
            <person name="Schmidt S.A."/>
            <person name="Borneman A.R."/>
        </authorList>
    </citation>
    <scope>NUCLEOTIDE SEQUENCE [LARGE SCALE GENOMIC DNA]</scope>
    <source>
        <strain evidence="9">cv. Chardonnay</strain>
        <tissue evidence="8">Leaf</tissue>
    </source>
</reference>
<evidence type="ECO:0000256" key="3">
    <source>
        <dbReference type="ARBA" id="ARBA00023288"/>
    </source>
</evidence>
<dbReference type="EMBL" id="QGNW01000049">
    <property type="protein sequence ID" value="RVX06832.1"/>
    <property type="molecule type" value="Genomic_DNA"/>
</dbReference>
<dbReference type="Gene3D" id="3.30.70.100">
    <property type="match status" value="1"/>
</dbReference>
<name>A0A438JCZ9_VITVI</name>
<dbReference type="Proteomes" id="UP000288805">
    <property type="component" value="Unassembled WGS sequence"/>
</dbReference>
<keyword evidence="1" id="KW-0488">Methylation</keyword>
<evidence type="ECO:0000256" key="5">
    <source>
        <dbReference type="ARBA" id="ARBA00024045"/>
    </source>
</evidence>
<dbReference type="SUPFAM" id="SSF55008">
    <property type="entry name" value="HMA, heavy metal-associated domain"/>
    <property type="match status" value="1"/>
</dbReference>
<evidence type="ECO:0000256" key="4">
    <source>
        <dbReference type="ARBA" id="ARBA00023289"/>
    </source>
</evidence>
<comment type="caution">
    <text evidence="8">The sequence shown here is derived from an EMBL/GenBank/DDBJ whole genome shotgun (WGS) entry which is preliminary data.</text>
</comment>